<proteinExistence type="predicted"/>
<comment type="caution">
    <text evidence="1">The sequence shown here is derived from an EMBL/GenBank/DDBJ whole genome shotgun (WGS) entry which is preliminary data.</text>
</comment>
<name>A0A430Q322_SCHBO</name>
<feature type="non-terminal residue" evidence="1">
    <location>
        <position position="92"/>
    </location>
</feature>
<sequence>MPDHNLQIVDVPVISVLFVSTFKDKRSTYPNSYEKYFPLDRSKSFISVHLNQQSIISDPKTGARKSPISQKFTDKSRVQTVKDLFEYGLNNS</sequence>
<dbReference type="AlphaFoldDB" id="A0A430Q322"/>
<gene>
    <name evidence="1" type="ORF">DC041_0010978</name>
</gene>
<protein>
    <submittedName>
        <fullName evidence="1">Uncharacterized protein</fullName>
    </submittedName>
</protein>
<reference evidence="1 2" key="1">
    <citation type="journal article" date="2019" name="PLoS Pathog.">
        <title>Genome sequence of the bovine parasite Schistosoma bovis Tanzania.</title>
        <authorList>
            <person name="Oey H."/>
            <person name="Zakrzewski M."/>
            <person name="Gobert G."/>
            <person name="Gravermann K."/>
            <person name="Stoye J."/>
            <person name="Jones M."/>
            <person name="Mcmanus D."/>
            <person name="Krause L."/>
        </authorList>
    </citation>
    <scope>NUCLEOTIDE SEQUENCE [LARGE SCALE GENOMIC DNA]</scope>
    <source>
        <strain evidence="1 2">TAN1997</strain>
    </source>
</reference>
<keyword evidence="2" id="KW-1185">Reference proteome</keyword>
<dbReference type="EMBL" id="QMKO01003010">
    <property type="protein sequence ID" value="RTG82054.1"/>
    <property type="molecule type" value="Genomic_DNA"/>
</dbReference>
<accession>A0A430Q322</accession>
<evidence type="ECO:0000313" key="2">
    <source>
        <dbReference type="Proteomes" id="UP000290809"/>
    </source>
</evidence>
<organism evidence="1 2">
    <name type="scientific">Schistosoma bovis</name>
    <name type="common">Blood fluke</name>
    <dbReference type="NCBI Taxonomy" id="6184"/>
    <lineage>
        <taxon>Eukaryota</taxon>
        <taxon>Metazoa</taxon>
        <taxon>Spiralia</taxon>
        <taxon>Lophotrochozoa</taxon>
        <taxon>Platyhelminthes</taxon>
        <taxon>Trematoda</taxon>
        <taxon>Digenea</taxon>
        <taxon>Strigeidida</taxon>
        <taxon>Schistosomatoidea</taxon>
        <taxon>Schistosomatidae</taxon>
        <taxon>Schistosoma</taxon>
    </lineage>
</organism>
<evidence type="ECO:0000313" key="1">
    <source>
        <dbReference type="EMBL" id="RTG82054.1"/>
    </source>
</evidence>
<dbReference type="Proteomes" id="UP000290809">
    <property type="component" value="Unassembled WGS sequence"/>
</dbReference>